<feature type="transmembrane region" description="Helical" evidence="8">
    <location>
        <begin position="194"/>
        <end position="213"/>
    </location>
</feature>
<dbReference type="InterPro" id="IPR021280">
    <property type="entry name" value="TMEM260-like"/>
</dbReference>
<comment type="subcellular location">
    <subcellularLocation>
        <location evidence="1">Cell membrane</location>
        <topology evidence="1">Multi-pass membrane protein</topology>
    </subcellularLocation>
</comment>
<dbReference type="PANTHER" id="PTHR33908">
    <property type="entry name" value="MANNOSYLTRANSFERASE YKCB-RELATED"/>
    <property type="match status" value="1"/>
</dbReference>
<dbReference type="GO" id="GO:0005886">
    <property type="term" value="C:plasma membrane"/>
    <property type="evidence" value="ECO:0007669"/>
    <property type="project" value="UniProtKB-SubCell"/>
</dbReference>
<dbReference type="eggNOG" id="ENOG5033RHY">
    <property type="taxonomic scope" value="Bacteria"/>
</dbReference>
<sequence>MRNSLSALFLFFIFLVIYYSGSFTKIPFADCVGFVLDAEKGKFMTTATATTHFLYINTVILIKNITGLNGIEASRLLVVFSGAATVSVIYLTAKSITKTEWASLTAAFVFGFSFSFWRNAEIVEVYTYNTLWVSLFFFSIIKSFIENKKQYIVLAGLFLGISLWVHIQNILLIPAFLLFLFYFKDDKKYSYPSLLVFGLLFASLFILNISQGLPFKSPYSSDQGNWVEESFQKTFLQYVKDFLQSFAYLIYNFNIFTFFGVMGALFLYKSNRKMFFVFLAGSLCVYGFSTFYAVSDNYVFFLPFNIIFALSVGYGLSHPKYAALKKMSWVCLLIPLGYFLSYKTVFQTETGKALHNFKKYKGGLDYYMLPWMNDNVGILEFTIDKKEAPEPIKWMTLSAVEYIKLMKSKGYTEEEIKKL</sequence>
<dbReference type="Pfam" id="PF11028">
    <property type="entry name" value="TMEM260-like"/>
    <property type="match status" value="1"/>
</dbReference>
<feature type="transmembrane region" description="Helical" evidence="8">
    <location>
        <begin position="151"/>
        <end position="182"/>
    </location>
</feature>
<feature type="transmembrane region" description="Helical" evidence="8">
    <location>
        <begin position="275"/>
        <end position="294"/>
    </location>
</feature>
<evidence type="ECO:0000256" key="5">
    <source>
        <dbReference type="ARBA" id="ARBA00022692"/>
    </source>
</evidence>
<keyword evidence="4" id="KW-0808">Transferase</keyword>
<dbReference type="EMBL" id="JPRO01000002">
    <property type="protein sequence ID" value="KFF08630.1"/>
    <property type="molecule type" value="Genomic_DNA"/>
</dbReference>
<reference evidence="9 10" key="1">
    <citation type="submission" date="2014-07" db="EMBL/GenBank/DDBJ databases">
        <title>Genome of Chryseobacterium luteum DSM 18605.</title>
        <authorList>
            <person name="Stropko S.J."/>
            <person name="Pipes S.E."/>
            <person name="Newman J.D."/>
        </authorList>
    </citation>
    <scope>NUCLEOTIDE SEQUENCE [LARGE SCALE GENOMIC DNA]</scope>
    <source>
        <strain evidence="9 10">DSM 18605</strain>
    </source>
</reference>
<gene>
    <name evidence="9" type="ORF">IX38_04055</name>
</gene>
<evidence type="ECO:0000313" key="9">
    <source>
        <dbReference type="EMBL" id="KFF08630.1"/>
    </source>
</evidence>
<dbReference type="GO" id="GO:0016763">
    <property type="term" value="F:pentosyltransferase activity"/>
    <property type="evidence" value="ECO:0007669"/>
    <property type="project" value="TreeGrafter"/>
</dbReference>
<keyword evidence="3" id="KW-0328">Glycosyltransferase</keyword>
<evidence type="ECO:0000256" key="1">
    <source>
        <dbReference type="ARBA" id="ARBA00004651"/>
    </source>
</evidence>
<name>A0A085ZW16_9FLAO</name>
<dbReference type="STRING" id="421531.IX38_04055"/>
<comment type="caution">
    <text evidence="9">The sequence shown here is derived from an EMBL/GenBank/DDBJ whole genome shotgun (WGS) entry which is preliminary data.</text>
</comment>
<evidence type="ECO:0000256" key="8">
    <source>
        <dbReference type="SAM" id="Phobius"/>
    </source>
</evidence>
<keyword evidence="5 8" id="KW-0812">Transmembrane</keyword>
<dbReference type="Proteomes" id="UP000028703">
    <property type="component" value="Unassembled WGS sequence"/>
</dbReference>
<keyword evidence="10" id="KW-1185">Reference proteome</keyword>
<evidence type="ECO:0008006" key="11">
    <source>
        <dbReference type="Google" id="ProtNLM"/>
    </source>
</evidence>
<evidence type="ECO:0000256" key="3">
    <source>
        <dbReference type="ARBA" id="ARBA00022676"/>
    </source>
</evidence>
<dbReference type="OrthoDB" id="1232225at2"/>
<keyword evidence="2" id="KW-1003">Cell membrane</keyword>
<evidence type="ECO:0000256" key="7">
    <source>
        <dbReference type="ARBA" id="ARBA00023136"/>
    </source>
</evidence>
<organism evidence="9 10">
    <name type="scientific">Chryseobacterium luteum</name>
    <dbReference type="NCBI Taxonomy" id="421531"/>
    <lineage>
        <taxon>Bacteria</taxon>
        <taxon>Pseudomonadati</taxon>
        <taxon>Bacteroidota</taxon>
        <taxon>Flavobacteriia</taxon>
        <taxon>Flavobacteriales</taxon>
        <taxon>Weeksellaceae</taxon>
        <taxon>Chryseobacterium group</taxon>
        <taxon>Chryseobacterium</taxon>
    </lineage>
</organism>
<feature type="transmembrane region" description="Helical" evidence="8">
    <location>
        <begin position="126"/>
        <end position="145"/>
    </location>
</feature>
<feature type="transmembrane region" description="Helical" evidence="8">
    <location>
        <begin position="43"/>
        <end position="62"/>
    </location>
</feature>
<feature type="transmembrane region" description="Helical" evidence="8">
    <location>
        <begin position="74"/>
        <end position="93"/>
    </location>
</feature>
<proteinExistence type="predicted"/>
<dbReference type="InterPro" id="IPR050297">
    <property type="entry name" value="LipidA_mod_glycosyltrf_83"/>
</dbReference>
<dbReference type="RefSeq" id="WP_034701956.1">
    <property type="nucleotide sequence ID" value="NZ_JPRO01000002.1"/>
</dbReference>
<dbReference type="AlphaFoldDB" id="A0A085ZW16"/>
<evidence type="ECO:0000313" key="10">
    <source>
        <dbReference type="Proteomes" id="UP000028703"/>
    </source>
</evidence>
<dbReference type="PANTHER" id="PTHR33908:SF11">
    <property type="entry name" value="MEMBRANE PROTEIN"/>
    <property type="match status" value="1"/>
</dbReference>
<accession>A0A085ZW16</accession>
<keyword evidence="6 8" id="KW-1133">Transmembrane helix</keyword>
<evidence type="ECO:0000256" key="2">
    <source>
        <dbReference type="ARBA" id="ARBA00022475"/>
    </source>
</evidence>
<evidence type="ECO:0000256" key="6">
    <source>
        <dbReference type="ARBA" id="ARBA00022989"/>
    </source>
</evidence>
<feature type="transmembrane region" description="Helical" evidence="8">
    <location>
        <begin position="300"/>
        <end position="317"/>
    </location>
</feature>
<dbReference type="GO" id="GO:0009103">
    <property type="term" value="P:lipopolysaccharide biosynthetic process"/>
    <property type="evidence" value="ECO:0007669"/>
    <property type="project" value="UniProtKB-ARBA"/>
</dbReference>
<keyword evidence="7 8" id="KW-0472">Membrane</keyword>
<evidence type="ECO:0000256" key="4">
    <source>
        <dbReference type="ARBA" id="ARBA00022679"/>
    </source>
</evidence>
<feature type="transmembrane region" description="Helical" evidence="8">
    <location>
        <begin position="99"/>
        <end position="117"/>
    </location>
</feature>
<feature type="transmembrane region" description="Helical" evidence="8">
    <location>
        <begin position="246"/>
        <end position="268"/>
    </location>
</feature>
<protein>
    <recommendedName>
        <fullName evidence="11">DUF2723 domain-containing protein</fullName>
    </recommendedName>
</protein>